<dbReference type="STRING" id="503106.A0A218YXX3"/>
<dbReference type="Proteomes" id="UP000242519">
    <property type="component" value="Unassembled WGS sequence"/>
</dbReference>
<dbReference type="EMBL" id="MZNU01000342">
    <property type="protein sequence ID" value="OWO99815.1"/>
    <property type="molecule type" value="Genomic_DNA"/>
</dbReference>
<gene>
    <name evidence="3" type="ORF">B2J93_6870</name>
</gene>
<feature type="region of interest" description="Disordered" evidence="1">
    <location>
        <begin position="1394"/>
        <end position="1422"/>
    </location>
</feature>
<evidence type="ECO:0000313" key="3">
    <source>
        <dbReference type="EMBL" id="OWO99815.1"/>
    </source>
</evidence>
<evidence type="ECO:0000256" key="1">
    <source>
        <dbReference type="SAM" id="MobiDB-lite"/>
    </source>
</evidence>
<sequence length="1488" mass="162094">MHCYIAIATIAPKHVLHEEKAQILEVEELQAPVSQYPTGDMPAPFGPYAMRDPSNTSHQTNYHGSKLKENYSKSITGTASAPNTPNEFEQQRLENAAKRSERNQNGMMVNARGGRNGLFTNKQVRFTDATTEQKTGPFSKAASPNSTYVAPTSLASPFGATSPGFTFGAPSILDTANPSNNMTPAFNPFATASKTEAAKNSPNTSNPRTPFGAPSEGSSTLNPFNNPSTASNPFRVPSDPVPTINLSAFGEQSSNSWGKPSAGVFVTTSTPSALAGTAAKSSSAPVFSSSNPFGAPSSTSRPAFPPTLKSNLGGTAGTITGSFGSVKNRSGMPNDFGTSANTSSSAVLPISKPNPPLQSPFVLNTGNSKPVAIENTPSTITSKPAQGTIAARVAQVLEKERIVPPKMPAYDLMYDRQLLGVSELMNHLTDYKKYQHRIRTSLMREGVIDDPGKPKNLADAIDFKGTCEEMCPELEKIERLLEGRVDACEKGVRPDGSLTRHAVLDKMVKIHARSSAGQDAPLPSEVRTTAALRRTVDYLMKEVLTESNLSQVHGFLWNRTRALRRDFVFHSYLTSVELLDLVYCLETIARFHSLSLHLMSKPENYSEAFDTYQEFEQLVNTMISLLQAYDDCKAQGAVCKNEAEFRAYSILIQRKTHPGLQDMVQNWGWEVYEAKEVKIALSLVEALANTWEMQGPLKPAAQTDVAQNASTRYFEIVNDKNTSYTMACFAEIWFNDAREAIIRTILASYRKQRDQVKDWTLARLNVYLRFDDENDIIPWGEARNVIFGEANGVTYLSLEPGSDIDHLQKGKQYHSHPMVEHKRGNRPLLEVLYNTVYEEAAIIDAPSDEDEESLFVKNTDVNDLWPKSVAVQNAHPAAISQGPPQSPAVPKTSSTPVQEAHLKPASIIDQPRSSIGTSGSASFTPTVSPLTESVVLEPKPLSSFAHQKANETSSFPMQSPNVDLSVLTKPTVNGATSVFEKPSGQTLSSVGSQASSVFNFLSNPASTPKSPSVAPPSSGNQAIAAAAPAAPTASSFSKPPSLNSPQPSLLQSPAAAPLAVQTLPPSTPTVLSGNSADPPTSVLFKSLIPDGDSQLQSNTLKASSSGPDVQGSLSAQSKSTPAPLPACDPWAGLADWYALGDEGIVDQFKAFEVEKILREAVSHFMEEENQKAAAKADREEQAKADHFRAESLAIRYGLFWREETRIRSLRRKGIENRIARKALAEESRAARAAQAVNVVEEFKASTTAARQRKGSLESLLEASGDLNGVHDSNREARAVVREARNPASIKRPRSVTSTDCISSVSSKHKRGRSDNPLRRSLISDPTYLKGGSRIHLIPNYKPNDEHRSQVSGVQTDYFRLKARGVSTLHGGTPLASSAANMLHHKRSLDGFVKKPRARHSRDRSMPRSVAATSVKVHEASRPVEDEEDDIEFLKARAREVMSEDEVARRKRTLDEDDKELFARAKRVREQMDEGAEFYRTERESGCTA</sequence>
<comment type="caution">
    <text evidence="3">The sequence shown here is derived from an EMBL/GenBank/DDBJ whole genome shotgun (WGS) entry which is preliminary data.</text>
</comment>
<feature type="region of interest" description="Disordered" evidence="1">
    <location>
        <begin position="281"/>
        <end position="344"/>
    </location>
</feature>
<feature type="compositionally biased region" description="Polar residues" evidence="1">
    <location>
        <begin position="308"/>
        <end position="328"/>
    </location>
</feature>
<dbReference type="GO" id="GO:0070390">
    <property type="term" value="C:transcription export complex 2"/>
    <property type="evidence" value="ECO:0007669"/>
    <property type="project" value="TreeGrafter"/>
</dbReference>
<feature type="compositionally biased region" description="Low complexity" evidence="1">
    <location>
        <begin position="1016"/>
        <end position="1051"/>
    </location>
</feature>
<feature type="domain" description="SAC3/GANP/THP3 conserved" evidence="2">
    <location>
        <begin position="470"/>
        <end position="782"/>
    </location>
</feature>
<feature type="region of interest" description="Disordered" evidence="1">
    <location>
        <begin position="876"/>
        <end position="927"/>
    </location>
</feature>
<accession>A0A218YXX3</accession>
<evidence type="ECO:0000259" key="2">
    <source>
        <dbReference type="Pfam" id="PF03399"/>
    </source>
</evidence>
<proteinExistence type="predicted"/>
<feature type="region of interest" description="Disordered" evidence="1">
    <location>
        <begin position="1284"/>
        <end position="1326"/>
    </location>
</feature>
<feature type="compositionally biased region" description="Polar residues" evidence="1">
    <location>
        <begin position="1094"/>
        <end position="1120"/>
    </location>
</feature>
<dbReference type="Gene3D" id="1.25.40.990">
    <property type="match status" value="1"/>
</dbReference>
<dbReference type="InParanoid" id="A0A218YXX3"/>
<evidence type="ECO:0000313" key="4">
    <source>
        <dbReference type="Proteomes" id="UP000242519"/>
    </source>
</evidence>
<reference evidence="3 4" key="1">
    <citation type="submission" date="2017-04" db="EMBL/GenBank/DDBJ databases">
        <title>Draft genome sequence of Marssonina coronaria NL1: causal agent of apple blotch.</title>
        <authorList>
            <person name="Cheng Q."/>
        </authorList>
    </citation>
    <scope>NUCLEOTIDE SEQUENCE [LARGE SCALE GENOMIC DNA]</scope>
    <source>
        <strain evidence="3 4">NL1</strain>
    </source>
</reference>
<dbReference type="PANTHER" id="PTHR12436:SF3">
    <property type="entry name" value="GERMINAL-CENTER ASSOCIATED NUCLEAR PROTEIN"/>
    <property type="match status" value="1"/>
</dbReference>
<feature type="compositionally biased region" description="Polar residues" evidence="1">
    <location>
        <begin position="911"/>
        <end position="927"/>
    </location>
</feature>
<dbReference type="Pfam" id="PF03399">
    <property type="entry name" value="SAC3_GANP"/>
    <property type="match status" value="1"/>
</dbReference>
<keyword evidence="4" id="KW-1185">Reference proteome</keyword>
<feature type="compositionally biased region" description="Polar residues" evidence="1">
    <location>
        <begin position="1294"/>
        <end position="1305"/>
    </location>
</feature>
<feature type="compositionally biased region" description="Polar residues" evidence="1">
    <location>
        <begin position="195"/>
        <end position="208"/>
    </location>
</feature>
<feature type="region of interest" description="Disordered" evidence="1">
    <location>
        <begin position="195"/>
        <end position="247"/>
    </location>
</feature>
<dbReference type="GO" id="GO:0005737">
    <property type="term" value="C:cytoplasm"/>
    <property type="evidence" value="ECO:0007669"/>
    <property type="project" value="TreeGrafter"/>
</dbReference>
<dbReference type="PANTHER" id="PTHR12436">
    <property type="entry name" value="80 KDA MCM3-ASSOCIATED PROTEIN"/>
    <property type="match status" value="1"/>
</dbReference>
<name>A0A218YXX3_9HELO</name>
<feature type="region of interest" description="Disordered" evidence="1">
    <location>
        <begin position="1004"/>
        <end position="1051"/>
    </location>
</feature>
<dbReference type="InterPro" id="IPR005062">
    <property type="entry name" value="SAC3/GANP/THP3_conserved"/>
</dbReference>
<feature type="compositionally biased region" description="Low complexity" evidence="1">
    <location>
        <begin position="281"/>
        <end position="290"/>
    </location>
</feature>
<feature type="region of interest" description="Disordered" evidence="1">
    <location>
        <begin position="1094"/>
        <end position="1123"/>
    </location>
</feature>
<feature type="compositionally biased region" description="Polar residues" evidence="1">
    <location>
        <begin position="216"/>
        <end position="232"/>
    </location>
</feature>
<organism evidence="3 4">
    <name type="scientific">Diplocarpon coronariae</name>
    <dbReference type="NCBI Taxonomy" id="2795749"/>
    <lineage>
        <taxon>Eukaryota</taxon>
        <taxon>Fungi</taxon>
        <taxon>Dikarya</taxon>
        <taxon>Ascomycota</taxon>
        <taxon>Pezizomycotina</taxon>
        <taxon>Leotiomycetes</taxon>
        <taxon>Helotiales</taxon>
        <taxon>Drepanopezizaceae</taxon>
        <taxon>Diplocarpon</taxon>
    </lineage>
</organism>
<dbReference type="OrthoDB" id="264795at2759"/>
<protein>
    <recommendedName>
        <fullName evidence="2">SAC3/GANP/THP3 conserved domain-containing protein</fullName>
    </recommendedName>
</protein>
<dbReference type="InterPro" id="IPR045107">
    <property type="entry name" value="SAC3/GANP/THP3"/>
</dbReference>
<dbReference type="GO" id="GO:0006406">
    <property type="term" value="P:mRNA export from nucleus"/>
    <property type="evidence" value="ECO:0007669"/>
    <property type="project" value="TreeGrafter"/>
</dbReference>